<reference evidence="1 2" key="1">
    <citation type="journal article" date="2023" name="Genes (Basel)">
        <title>Chromosome-Level Genome Assembly and Circadian Gene Repertoire of the Patagonia Blennie Eleginops maclovinus-The Closest Ancestral Proxy of Antarctic Cryonotothenioids.</title>
        <authorList>
            <person name="Cheng C.C."/>
            <person name="Rivera-Colon A.G."/>
            <person name="Minhas B.F."/>
            <person name="Wilson L."/>
            <person name="Rayamajhi N."/>
            <person name="Vargas-Chacoff L."/>
            <person name="Catchen J.M."/>
        </authorList>
    </citation>
    <scope>NUCLEOTIDE SEQUENCE [LARGE SCALE GENOMIC DNA]</scope>
    <source>
        <strain evidence="1">JMC-PN-2008</strain>
    </source>
</reference>
<reference evidence="1 2" key="2">
    <citation type="journal article" date="2023" name="Mol. Biol. Evol.">
        <title>Genomics of Secondarily Temperate Adaptation in the Only Non-Antarctic Icefish.</title>
        <authorList>
            <person name="Rivera-Colon A.G."/>
            <person name="Rayamajhi N."/>
            <person name="Minhas B.F."/>
            <person name="Madrigal G."/>
            <person name="Bilyk K.T."/>
            <person name="Yoon V."/>
            <person name="Hune M."/>
            <person name="Gregory S."/>
            <person name="Cheng C.H.C."/>
            <person name="Catchen J.M."/>
        </authorList>
    </citation>
    <scope>NUCLEOTIDE SEQUENCE [LARGE SCALE GENOMIC DNA]</scope>
    <source>
        <strain evidence="1">JMC-PN-2008</strain>
    </source>
</reference>
<proteinExistence type="predicted"/>
<comment type="caution">
    <text evidence="1">The sequence shown here is derived from an EMBL/GenBank/DDBJ whole genome shotgun (WGS) entry which is preliminary data.</text>
</comment>
<keyword evidence="2" id="KW-1185">Reference proteome</keyword>
<protein>
    <submittedName>
        <fullName evidence="1">Uncharacterized protein</fullName>
    </submittedName>
</protein>
<evidence type="ECO:0000313" key="2">
    <source>
        <dbReference type="Proteomes" id="UP001346869"/>
    </source>
</evidence>
<dbReference type="EMBL" id="JAUZQC010000008">
    <property type="protein sequence ID" value="KAK5867963.1"/>
    <property type="molecule type" value="Genomic_DNA"/>
</dbReference>
<gene>
    <name evidence="1" type="ORF">PBY51_012414</name>
</gene>
<organism evidence="1 2">
    <name type="scientific">Eleginops maclovinus</name>
    <name type="common">Patagonian blennie</name>
    <name type="synonym">Eleginus maclovinus</name>
    <dbReference type="NCBI Taxonomy" id="56733"/>
    <lineage>
        <taxon>Eukaryota</taxon>
        <taxon>Metazoa</taxon>
        <taxon>Chordata</taxon>
        <taxon>Craniata</taxon>
        <taxon>Vertebrata</taxon>
        <taxon>Euteleostomi</taxon>
        <taxon>Actinopterygii</taxon>
        <taxon>Neopterygii</taxon>
        <taxon>Teleostei</taxon>
        <taxon>Neoteleostei</taxon>
        <taxon>Acanthomorphata</taxon>
        <taxon>Eupercaria</taxon>
        <taxon>Perciformes</taxon>
        <taxon>Notothenioidei</taxon>
        <taxon>Eleginopidae</taxon>
        <taxon>Eleginops</taxon>
    </lineage>
</organism>
<accession>A0AAN7XQK7</accession>
<evidence type="ECO:0000313" key="1">
    <source>
        <dbReference type="EMBL" id="KAK5867963.1"/>
    </source>
</evidence>
<dbReference type="Proteomes" id="UP001346869">
    <property type="component" value="Unassembled WGS sequence"/>
</dbReference>
<name>A0AAN7XQK7_ELEMC</name>
<dbReference type="AlphaFoldDB" id="A0AAN7XQK7"/>
<sequence>MATKHPCLLFSVRKPSSRHLYEHSTAAGWECGEMRAQWELITLARPLGISPSRMRPQQCLVTTTTVTETTGCGRATPELQWRRVVREMMEDERGWTNIGFKGRTLLLSGVYSEN</sequence>